<proteinExistence type="predicted"/>
<keyword evidence="1" id="KW-0732">Signal</keyword>
<evidence type="ECO:0000313" key="2">
    <source>
        <dbReference type="EMBL" id="NHE56562.1"/>
    </source>
</evidence>
<organism evidence="2 3">
    <name type="scientific">Cyclobacterium plantarum</name>
    <dbReference type="NCBI Taxonomy" id="2716263"/>
    <lineage>
        <taxon>Bacteria</taxon>
        <taxon>Pseudomonadati</taxon>
        <taxon>Bacteroidota</taxon>
        <taxon>Cytophagia</taxon>
        <taxon>Cytophagales</taxon>
        <taxon>Cyclobacteriaceae</taxon>
        <taxon>Cyclobacterium</taxon>
    </lineage>
</organism>
<feature type="chain" id="PRO_5046128339" description="Alpha-galactosidase" evidence="1">
    <location>
        <begin position="21"/>
        <end position="941"/>
    </location>
</feature>
<dbReference type="Proteomes" id="UP000649799">
    <property type="component" value="Unassembled WGS sequence"/>
</dbReference>
<dbReference type="EMBL" id="JAANYN010000002">
    <property type="protein sequence ID" value="NHE56562.1"/>
    <property type="molecule type" value="Genomic_DNA"/>
</dbReference>
<evidence type="ECO:0000256" key="1">
    <source>
        <dbReference type="SAM" id="SignalP"/>
    </source>
</evidence>
<dbReference type="Gene3D" id="2.70.98.60">
    <property type="entry name" value="alpha-galactosidase from lactobacil brevis"/>
    <property type="match status" value="1"/>
</dbReference>
<feature type="signal peptide" evidence="1">
    <location>
        <begin position="1"/>
        <end position="20"/>
    </location>
</feature>
<sequence>MRQVYLLICIFLTIHLNTLAQSGVAGVRNDQLSPGNDWLLYRSNQPARVQANDKGHLVLSNGLVSRNFATTPNGATIGLEHLQTGESFLRSVRPEAEIQLDGIRFEVGGLTGQPIHNYLLPEWITSMQANPGSFKLVGHTVENTKARFAWKKRAEWMPKDMPWPAPGKELVFSYQLDEEAIQVLSERSIADESRETLFGDAFATMHENWKRVESPAHERNSFINEGKAGEIMALANTAVYAERPVPSEARVFLAKFDPGTDRSSSWGPGLGLVFPDKVIKLNVRPGDNAIGFYNGQQEQRVPGLESGKSVWLRMELREGRLLASWSYDKSNWQLIGDTPLQEAPQGVRIGKMDETGNNGDHSEKGGLGRSKVEAFFMLGKISPSAKAAGLASYRYLLDITVNVHYELYDGLPVFSKWITLENNAEKPVTVNSFTSEILAVTEPESTVDSREQWMLPNMTIETDYNFGGMTSENVLRSSIDWKPDPLYKTQVNYERTMPVLLEVSPKYGPEQQLQPGASFSSYRVWELLHDSWDRERKGLEHRRMMRSLAPWVTENPILMHVRSAETEAVKKAIEQSAEVGFEMVIMTFGSGFNAEDTSKENLDRMKGLADYAHSKGIALGGYSLLASRKVGGGSDVVMPEGMTPRFGNSPCLESEWGHDYFETLYHLYSTTGLDILEHDGSYPGDVCAATDHPGHKGLADSQWNQYRRITEFYQWARSKGIYLNVPDYYFLAGSNKTGMGYRETNWSLPRAQQEIIERQNIYDGTWTKTPSMGWMFVPLVQYHGGGEAATIEPLKAHLPHYEQRLANLFGAGVQACYRGPQLYDAPETKALVEKWVGFYKKHREVLDADIIHLRRPDGRDWDGLLHVNPTGKQKGLLMLYNPLNEEITRTIRVPVYYTGLHDEVVLEDQWGKSQAVAVSRDFSLPLKVTIPERGYRYFVLK</sequence>
<gene>
    <name evidence="2" type="ORF">G9Q97_07020</name>
</gene>
<dbReference type="RefSeq" id="WP_166144572.1">
    <property type="nucleotide sequence ID" value="NZ_JAANYN010000002.1"/>
</dbReference>
<accession>A0ABX0H4X4</accession>
<reference evidence="2 3" key="1">
    <citation type="submission" date="2020-03" db="EMBL/GenBank/DDBJ databases">
        <title>Cyclobacterium plantarum sp. nov., a marine bacterium isolated from a coastal-marine wetland.</title>
        <authorList>
            <person name="Sanchez-Porro C."/>
            <person name="Ventosa A."/>
            <person name="Amoozegar M."/>
        </authorList>
    </citation>
    <scope>NUCLEOTIDE SEQUENCE [LARGE SCALE GENOMIC DNA]</scope>
    <source>
        <strain evidence="2 3">GBPx2</strain>
    </source>
</reference>
<name>A0ABX0H4X4_9BACT</name>
<dbReference type="InterPro" id="IPR038417">
    <property type="entry name" value="Alpga-gal_N_sf"/>
</dbReference>
<evidence type="ECO:0000313" key="3">
    <source>
        <dbReference type="Proteomes" id="UP000649799"/>
    </source>
</evidence>
<keyword evidence="3" id="KW-1185">Reference proteome</keyword>
<evidence type="ECO:0008006" key="4">
    <source>
        <dbReference type="Google" id="ProtNLM"/>
    </source>
</evidence>
<comment type="caution">
    <text evidence="2">The sequence shown here is derived from an EMBL/GenBank/DDBJ whole genome shotgun (WGS) entry which is preliminary data.</text>
</comment>
<protein>
    <recommendedName>
        <fullName evidence="4">Alpha-galactosidase</fullName>
    </recommendedName>
</protein>